<proteinExistence type="inferred from homology"/>
<organism evidence="4 5">
    <name type="scientific">Cucurbita moschata</name>
    <name type="common">Winter crookneck squash</name>
    <name type="synonym">Cucurbita pepo var. moschata</name>
    <dbReference type="NCBI Taxonomy" id="3662"/>
    <lineage>
        <taxon>Eukaryota</taxon>
        <taxon>Viridiplantae</taxon>
        <taxon>Streptophyta</taxon>
        <taxon>Embryophyta</taxon>
        <taxon>Tracheophyta</taxon>
        <taxon>Spermatophyta</taxon>
        <taxon>Magnoliopsida</taxon>
        <taxon>eudicotyledons</taxon>
        <taxon>Gunneridae</taxon>
        <taxon>Pentapetalae</taxon>
        <taxon>rosids</taxon>
        <taxon>fabids</taxon>
        <taxon>Cucurbitales</taxon>
        <taxon>Cucurbitaceae</taxon>
        <taxon>Cucurbiteae</taxon>
        <taxon>Cucurbita</taxon>
    </lineage>
</organism>
<reference evidence="5" key="1">
    <citation type="submission" date="2025-08" db="UniProtKB">
        <authorList>
            <consortium name="RefSeq"/>
        </authorList>
    </citation>
    <scope>IDENTIFICATION</scope>
    <source>
        <tissue evidence="5">Young leaves</tissue>
    </source>
</reference>
<dbReference type="InterPro" id="IPR011990">
    <property type="entry name" value="TPR-like_helical_dom_sf"/>
</dbReference>
<feature type="repeat" description="PPR" evidence="3">
    <location>
        <begin position="253"/>
        <end position="287"/>
    </location>
</feature>
<dbReference type="PANTHER" id="PTHR47447:SF28">
    <property type="entry name" value="PENTACOTRIPEPTIDE-REPEAT REGION OF PRORP DOMAIN-CONTAINING PROTEIN"/>
    <property type="match status" value="1"/>
</dbReference>
<gene>
    <name evidence="5" type="primary">LOC111464935</name>
</gene>
<dbReference type="PANTHER" id="PTHR47447">
    <property type="entry name" value="OS03G0856100 PROTEIN"/>
    <property type="match status" value="1"/>
</dbReference>
<protein>
    <submittedName>
        <fullName evidence="5">Pentatricopeptide repeat-containing protein At1g11900-like</fullName>
    </submittedName>
</protein>
<dbReference type="InterPro" id="IPR002885">
    <property type="entry name" value="PPR_rpt"/>
</dbReference>
<name>A0A6J1HKH0_CUCMO</name>
<dbReference type="SUPFAM" id="SSF81901">
    <property type="entry name" value="HCP-like"/>
    <property type="match status" value="1"/>
</dbReference>
<dbReference type="GeneID" id="111464935"/>
<keyword evidence="2" id="KW-0677">Repeat</keyword>
<accession>A0A6J1HKH0</accession>
<comment type="similarity">
    <text evidence="1">Belongs to the PPR family. P subfamily.</text>
</comment>
<dbReference type="PROSITE" id="PS51375">
    <property type="entry name" value="PPR"/>
    <property type="match status" value="4"/>
</dbReference>
<dbReference type="Pfam" id="PF13041">
    <property type="entry name" value="PPR_2"/>
    <property type="match status" value="1"/>
</dbReference>
<dbReference type="NCBIfam" id="TIGR00756">
    <property type="entry name" value="PPR"/>
    <property type="match status" value="4"/>
</dbReference>
<evidence type="ECO:0000256" key="2">
    <source>
        <dbReference type="ARBA" id="ARBA00022737"/>
    </source>
</evidence>
<keyword evidence="4" id="KW-1185">Reference proteome</keyword>
<feature type="repeat" description="PPR" evidence="3">
    <location>
        <begin position="183"/>
        <end position="217"/>
    </location>
</feature>
<dbReference type="Pfam" id="PF13812">
    <property type="entry name" value="PPR_3"/>
    <property type="match status" value="1"/>
</dbReference>
<feature type="repeat" description="PPR" evidence="3">
    <location>
        <begin position="218"/>
        <end position="252"/>
    </location>
</feature>
<dbReference type="AlphaFoldDB" id="A0A6J1HKH0"/>
<dbReference type="Pfam" id="PF01535">
    <property type="entry name" value="PPR"/>
    <property type="match status" value="1"/>
</dbReference>
<evidence type="ECO:0000256" key="1">
    <source>
        <dbReference type="ARBA" id="ARBA00007626"/>
    </source>
</evidence>
<sequence>MLLHCKWRLLSARNVLHYSYTNSITSVPVGNPQNWLLYAIRRFGHQPSTTNISPDEEKVEDEVLNQITATRENASMCSHETFDICIDKMCRSDNLTAAAQLLKSSCDRKISLSSSKAYDMVLLAASERGDTTLLCQVFKDSLVSRKPLSSTSYMNFAKAFARTDDSSKLLEYVKEIIEMTFPNFLVINRIIFAFSECREIDKALQIFNQMKLLSYRPDLYTYNIILDALGRAGRMDEILHMFVSMKEDGIAPDIVSYNTLINSLRKVGRLDMCLIYFREMVAMRIEPDLLTYTALIESFGRSGNVEEALTLLREMKLKHIRPSSYIYKSLISNSMKIGKVELAMNLLKEMKLSYSKLAGPKDFKRKRS</sequence>
<evidence type="ECO:0000313" key="4">
    <source>
        <dbReference type="Proteomes" id="UP000504609"/>
    </source>
</evidence>
<evidence type="ECO:0000313" key="5">
    <source>
        <dbReference type="RefSeq" id="XP_022964991.1"/>
    </source>
</evidence>
<evidence type="ECO:0000256" key="3">
    <source>
        <dbReference type="PROSITE-ProRule" id="PRU00708"/>
    </source>
</evidence>
<dbReference type="Gene3D" id="1.25.40.10">
    <property type="entry name" value="Tetratricopeptide repeat domain"/>
    <property type="match status" value="2"/>
</dbReference>
<dbReference type="RefSeq" id="XP_022964991.1">
    <property type="nucleotide sequence ID" value="XM_023109223.1"/>
</dbReference>
<feature type="repeat" description="PPR" evidence="3">
    <location>
        <begin position="288"/>
        <end position="322"/>
    </location>
</feature>
<dbReference type="Proteomes" id="UP000504609">
    <property type="component" value="Unplaced"/>
</dbReference>
<dbReference type="KEGG" id="cmos:111464935"/>